<feature type="signal peptide" evidence="1">
    <location>
        <begin position="1"/>
        <end position="27"/>
    </location>
</feature>
<dbReference type="AlphaFoldDB" id="A0A6M2D2B0"/>
<evidence type="ECO:0000313" key="2">
    <source>
        <dbReference type="EMBL" id="NOV39894.1"/>
    </source>
</evidence>
<sequence>MCMTIKLSVIMLLCLSYFTWNAHEAEAQHQREENVSRRRGTRYNVTWKQNSRRKNIGRNATCTRNGLTLPAKKYVVHQFPCEHWQCRRGGRMRVTRCRGTKPDHPCIHWLNGKWPTCCYFYYNCRT</sequence>
<organism evidence="2">
    <name type="scientific">Rhipicephalus microplus</name>
    <name type="common">Cattle tick</name>
    <name type="synonym">Boophilus microplus</name>
    <dbReference type="NCBI Taxonomy" id="6941"/>
    <lineage>
        <taxon>Eukaryota</taxon>
        <taxon>Metazoa</taxon>
        <taxon>Ecdysozoa</taxon>
        <taxon>Arthropoda</taxon>
        <taxon>Chelicerata</taxon>
        <taxon>Arachnida</taxon>
        <taxon>Acari</taxon>
        <taxon>Parasitiformes</taxon>
        <taxon>Ixodida</taxon>
        <taxon>Ixodoidea</taxon>
        <taxon>Ixodidae</taxon>
        <taxon>Rhipicephalinae</taxon>
        <taxon>Rhipicephalus</taxon>
        <taxon>Boophilus</taxon>
    </lineage>
</organism>
<name>A0A6M2D2B0_RHIMP</name>
<protein>
    <submittedName>
        <fullName evidence="2">Putative kDa family member</fullName>
    </submittedName>
</protein>
<reference evidence="2" key="1">
    <citation type="submission" date="2019-09" db="EMBL/GenBank/DDBJ databases">
        <title>Organ-specific transcriptomic study of the physiology of the cattle tick, Rhipicephalus microplus.</title>
        <authorList>
            <person name="Tirloni L."/>
            <person name="Braz G."/>
            <person name="Gandara A.C.P."/>
            <person name="Sabadin G.A."/>
            <person name="da Silva R.M."/>
            <person name="Guizzo M.G."/>
            <person name="Machado J.A."/>
            <person name="Costa E.P."/>
            <person name="Gomes H.F."/>
            <person name="Moraes J."/>
            <person name="Mota M.B.S."/>
            <person name="Mesquita R.D."/>
            <person name="Alvarenga P.H."/>
            <person name="Alves F."/>
            <person name="Seixas A."/>
            <person name="da Fonseca R.N."/>
            <person name="Fogaca A."/>
            <person name="Logullo C."/>
            <person name="Tanaka A."/>
            <person name="Daffre S."/>
            <person name="Termignoni C."/>
            <person name="Vaz I.S.Jr."/>
            <person name="Oliveira P.L."/>
            <person name="Ribeiro J.M."/>
        </authorList>
    </citation>
    <scope>NUCLEOTIDE SEQUENCE</scope>
    <source>
        <strain evidence="2">Porto Alegre</strain>
    </source>
</reference>
<dbReference type="EMBL" id="GHWJ01007157">
    <property type="protein sequence ID" value="NOV39894.1"/>
    <property type="molecule type" value="Transcribed_RNA"/>
</dbReference>
<proteinExistence type="predicted"/>
<feature type="chain" id="PRO_5026798828" evidence="1">
    <location>
        <begin position="28"/>
        <end position="126"/>
    </location>
</feature>
<keyword evidence="1" id="KW-0732">Signal</keyword>
<evidence type="ECO:0000256" key="1">
    <source>
        <dbReference type="SAM" id="SignalP"/>
    </source>
</evidence>
<accession>A0A6M2D2B0</accession>